<dbReference type="InterPro" id="IPR051449">
    <property type="entry name" value="ABC-2_transporter_component"/>
</dbReference>
<evidence type="ECO:0000259" key="7">
    <source>
        <dbReference type="Pfam" id="PF12698"/>
    </source>
</evidence>
<feature type="transmembrane region" description="Helical" evidence="6">
    <location>
        <begin position="231"/>
        <end position="250"/>
    </location>
</feature>
<name>K6ZK70_9ALTE</name>
<reference evidence="8 9" key="1">
    <citation type="journal article" date="2013" name="Genome Announc.">
        <title>Complete Genome Sequence of Glaciecola psychrophila Strain 170T.</title>
        <authorList>
            <person name="Yin J."/>
            <person name="Chen J."/>
            <person name="Liu G."/>
            <person name="Yu Y."/>
            <person name="Song L."/>
            <person name="Wang X."/>
            <person name="Qu X."/>
        </authorList>
    </citation>
    <scope>NUCLEOTIDE SEQUENCE [LARGE SCALE GENOMIC DNA]</scope>
    <source>
        <strain evidence="8 9">170</strain>
    </source>
</reference>
<evidence type="ECO:0000313" key="9">
    <source>
        <dbReference type="Proteomes" id="UP000011864"/>
    </source>
</evidence>
<dbReference type="PANTHER" id="PTHR30294">
    <property type="entry name" value="MEMBRANE COMPONENT OF ABC TRANSPORTER YHHJ-RELATED"/>
    <property type="match status" value="1"/>
</dbReference>
<accession>K6ZK70</accession>
<organism evidence="8 9">
    <name type="scientific">Paraglaciecola psychrophila 170</name>
    <dbReference type="NCBI Taxonomy" id="1129794"/>
    <lineage>
        <taxon>Bacteria</taxon>
        <taxon>Pseudomonadati</taxon>
        <taxon>Pseudomonadota</taxon>
        <taxon>Gammaproteobacteria</taxon>
        <taxon>Alteromonadales</taxon>
        <taxon>Alteromonadaceae</taxon>
        <taxon>Paraglaciecola</taxon>
    </lineage>
</organism>
<dbReference type="GO" id="GO:0005886">
    <property type="term" value="C:plasma membrane"/>
    <property type="evidence" value="ECO:0007669"/>
    <property type="project" value="UniProtKB-SubCell"/>
</dbReference>
<dbReference type="PANTHER" id="PTHR30294:SF47">
    <property type="entry name" value="INNER MEMBRANE TRANSPORT PERMEASE YHHJ"/>
    <property type="match status" value="1"/>
</dbReference>
<dbReference type="AlphaFoldDB" id="K6ZK70"/>
<keyword evidence="9" id="KW-1185">Reference proteome</keyword>
<sequence>MAMSFREQWQIFYQDKWLLSCLTWVPILLALSIWAIFFHGSARNLPIGVVDLSHSQLSRTITRQLDASATLAVIGNYSDVSQAKNALVTDEIYGYVVIPSQFERDIYRADAPQISVFYNSQYILVGKLVNSAIVSAVSTANAQIDVLKSLADGDTTTQSAMGKAVTIRTQITPLFNKNTNYTQFLVSAIIPALWQIFIVAGTVLIITANVSNKGAQRWVKETSIVHMIKTLGYYVPVFLLQGALFLVWFYQGFEWPMHGSFVVLLFAQLVTCVACMIMGVFFYFLTFDAARAISLAGAFTAPSFAFMGITFPVTDMNNVSLIWRNLLPISHYIEVQVSQVSYGASWIVALTQLLPMFGYLLPLLLTVVLIKRQRQINELAK</sequence>
<evidence type="ECO:0000256" key="2">
    <source>
        <dbReference type="ARBA" id="ARBA00022475"/>
    </source>
</evidence>
<evidence type="ECO:0000256" key="6">
    <source>
        <dbReference type="SAM" id="Phobius"/>
    </source>
</evidence>
<feature type="transmembrane region" description="Helical" evidence="6">
    <location>
        <begin position="184"/>
        <end position="210"/>
    </location>
</feature>
<evidence type="ECO:0000313" key="8">
    <source>
        <dbReference type="EMBL" id="AGH45004.1"/>
    </source>
</evidence>
<dbReference type="OrthoDB" id="9803577at2"/>
<feature type="transmembrane region" description="Helical" evidence="6">
    <location>
        <begin position="346"/>
        <end position="370"/>
    </location>
</feature>
<evidence type="ECO:0000256" key="1">
    <source>
        <dbReference type="ARBA" id="ARBA00004651"/>
    </source>
</evidence>
<keyword evidence="4 6" id="KW-1133">Transmembrane helix</keyword>
<dbReference type="InterPro" id="IPR013525">
    <property type="entry name" value="ABC2_TM"/>
</dbReference>
<evidence type="ECO:0000256" key="4">
    <source>
        <dbReference type="ARBA" id="ARBA00022989"/>
    </source>
</evidence>
<evidence type="ECO:0000256" key="5">
    <source>
        <dbReference type="ARBA" id="ARBA00023136"/>
    </source>
</evidence>
<keyword evidence="5 6" id="KW-0472">Membrane</keyword>
<keyword evidence="2" id="KW-1003">Cell membrane</keyword>
<feature type="transmembrane region" description="Helical" evidence="6">
    <location>
        <begin position="262"/>
        <end position="285"/>
    </location>
</feature>
<feature type="transmembrane region" description="Helical" evidence="6">
    <location>
        <begin position="21"/>
        <end position="42"/>
    </location>
</feature>
<dbReference type="Pfam" id="PF12698">
    <property type="entry name" value="ABC2_membrane_3"/>
    <property type="match status" value="1"/>
</dbReference>
<feature type="transmembrane region" description="Helical" evidence="6">
    <location>
        <begin position="292"/>
        <end position="313"/>
    </location>
</feature>
<dbReference type="GO" id="GO:0140359">
    <property type="term" value="F:ABC-type transporter activity"/>
    <property type="evidence" value="ECO:0007669"/>
    <property type="project" value="InterPro"/>
</dbReference>
<dbReference type="Proteomes" id="UP000011864">
    <property type="component" value="Chromosome"/>
</dbReference>
<dbReference type="EMBL" id="CP003837">
    <property type="protein sequence ID" value="AGH45004.1"/>
    <property type="molecule type" value="Genomic_DNA"/>
</dbReference>
<evidence type="ECO:0000256" key="3">
    <source>
        <dbReference type="ARBA" id="ARBA00022692"/>
    </source>
</evidence>
<dbReference type="HOGENOM" id="CLU_039483_10_2_6"/>
<keyword evidence="3 6" id="KW-0812">Transmembrane</keyword>
<dbReference type="STRING" id="1129794.C427_2895"/>
<dbReference type="PATRIC" id="fig|1129794.4.peg.2880"/>
<protein>
    <recommendedName>
        <fullName evidence="7">ABC-2 type transporter transmembrane domain-containing protein</fullName>
    </recommendedName>
</protein>
<feature type="domain" description="ABC-2 type transporter transmembrane" evidence="7">
    <location>
        <begin position="16"/>
        <end position="361"/>
    </location>
</feature>
<dbReference type="Gene3D" id="3.40.1710.10">
    <property type="entry name" value="abc type-2 transporter like domain"/>
    <property type="match status" value="1"/>
</dbReference>
<dbReference type="KEGG" id="gps:C427_2895"/>
<proteinExistence type="predicted"/>
<gene>
    <name evidence="8" type="ORF">C427_2895</name>
</gene>
<comment type="subcellular location">
    <subcellularLocation>
        <location evidence="1">Cell membrane</location>
        <topology evidence="1">Multi-pass membrane protein</topology>
    </subcellularLocation>
</comment>
<dbReference type="eggNOG" id="COG0842">
    <property type="taxonomic scope" value="Bacteria"/>
</dbReference>